<accession>A0A0P0IJS6</accession>
<evidence type="ECO:0000259" key="6">
    <source>
        <dbReference type="Pfam" id="PF01385"/>
    </source>
</evidence>
<keyword evidence="5" id="KW-0233">DNA recombination</keyword>
<evidence type="ECO:0000256" key="5">
    <source>
        <dbReference type="ARBA" id="ARBA00023172"/>
    </source>
</evidence>
<dbReference type="NCBIfam" id="TIGR01766">
    <property type="entry name" value="IS200/IS605 family accessory protein TnpB-like domain"/>
    <property type="match status" value="1"/>
</dbReference>
<evidence type="ECO:0000256" key="3">
    <source>
        <dbReference type="ARBA" id="ARBA00022578"/>
    </source>
</evidence>
<name>A0A0P0IJS6_9CAUD</name>
<dbReference type="PANTHER" id="PTHR30405:SF11">
    <property type="entry name" value="RNA-GUIDED DNA ENDONUCLEASE RV2885C-RELATED"/>
    <property type="match status" value="1"/>
</dbReference>
<keyword evidence="9" id="KW-1185">Reference proteome</keyword>
<dbReference type="NCBIfam" id="NF040570">
    <property type="entry name" value="guided_TnpB"/>
    <property type="match status" value="1"/>
</dbReference>
<dbReference type="GO" id="GO:0003677">
    <property type="term" value="F:DNA binding"/>
    <property type="evidence" value="ECO:0007669"/>
    <property type="project" value="UniProtKB-KW"/>
</dbReference>
<dbReference type="Pfam" id="PF07282">
    <property type="entry name" value="Cas12f1-like_TNB"/>
    <property type="match status" value="1"/>
</dbReference>
<keyword evidence="3" id="KW-0815">Transposition</keyword>
<dbReference type="Proteomes" id="UP000202993">
    <property type="component" value="Segment"/>
</dbReference>
<comment type="similarity">
    <text evidence="1">In the C-terminal section; belongs to the transposase 35 family.</text>
</comment>
<dbReference type="InterPro" id="IPR001959">
    <property type="entry name" value="Transposase"/>
</dbReference>
<dbReference type="EMBL" id="KR905070">
    <property type="protein sequence ID" value="ALJ97921.1"/>
    <property type="molecule type" value="Genomic_DNA"/>
</dbReference>
<dbReference type="PANTHER" id="PTHR30405">
    <property type="entry name" value="TRANSPOSASE"/>
    <property type="match status" value="1"/>
</dbReference>
<protein>
    <submittedName>
        <fullName evidence="8">Transposase</fullName>
    </submittedName>
</protein>
<evidence type="ECO:0000313" key="8">
    <source>
        <dbReference type="EMBL" id="ALJ97921.1"/>
    </source>
</evidence>
<proteinExistence type="inferred from homology"/>
<dbReference type="GeneID" id="26635268"/>
<dbReference type="RefSeq" id="YP_009208865.1">
    <property type="nucleotide sequence ID" value="NC_028911.1"/>
</dbReference>
<keyword evidence="4" id="KW-0238">DNA-binding</keyword>
<evidence type="ECO:0000256" key="2">
    <source>
        <dbReference type="ARBA" id="ARBA00011044"/>
    </source>
</evidence>
<reference evidence="8 9" key="1">
    <citation type="journal article" date="2016" name="Appl. Environ. Microbiol.">
        <title>Genomic Diversity of Phages Infecting Probiotic Strains of Lactobacillus paracasei.</title>
        <authorList>
            <person name="Mercanti D.J."/>
            <person name="Rousseau G.M."/>
            <person name="Capra M.L."/>
            <person name="Quiberoni A."/>
            <person name="Tremblay D.M."/>
            <person name="Labrie S.J."/>
            <person name="Moineau S."/>
        </authorList>
    </citation>
    <scope>NUCLEOTIDE SEQUENCE [LARGE SCALE GENOMIC DNA]</scope>
</reference>
<dbReference type="GO" id="GO:0032196">
    <property type="term" value="P:transposition"/>
    <property type="evidence" value="ECO:0007669"/>
    <property type="project" value="UniProtKB-KW"/>
</dbReference>
<dbReference type="GO" id="GO:0006310">
    <property type="term" value="P:DNA recombination"/>
    <property type="evidence" value="ECO:0007669"/>
    <property type="project" value="UniProtKB-KW"/>
</dbReference>
<dbReference type="Pfam" id="PF01385">
    <property type="entry name" value="OrfB_IS605"/>
    <property type="match status" value="1"/>
</dbReference>
<dbReference type="KEGG" id="vg:26635268"/>
<organism evidence="8 9">
    <name type="scientific">Lactobacillus phage iLp1308</name>
    <dbReference type="NCBI Taxonomy" id="1739611"/>
    <lineage>
        <taxon>Viruses</taxon>
        <taxon>Duplodnaviria</taxon>
        <taxon>Heunggongvirae</taxon>
        <taxon>Uroviricota</taxon>
        <taxon>Caudoviricetes</taxon>
        <taxon>Colunavirus</taxon>
        <taxon>Colunavirus iLp1308</taxon>
    </lineage>
</organism>
<evidence type="ECO:0000259" key="7">
    <source>
        <dbReference type="Pfam" id="PF07282"/>
    </source>
</evidence>
<dbReference type="InterPro" id="IPR010095">
    <property type="entry name" value="Cas12f1-like_TNB"/>
</dbReference>
<sequence length="402" mass="46924">MTTITLKLRLYPNNNQANLLEATMEQYRLASNLVSNYYFEHDFKPKQSVLQKSLYHLVRDTFGLKAQMAQSTFKTVLARYKTVNTQIKKKPYHFEDINTGQWYREKRDLTWLRKPIQFNRPQCDLVSVRDWSFVKDQLSINTIGTREKMNFAAKGFEKYLDKGKLGTAKLVKTCGHYFLHVACTLDSPKFNKDNLKHVVGIDRGLRFLSTAYDEKGTTSFVSGKNIIAKRRKYKQLRQQLQSKGTKSAKRRLKKIGQRENRWMSDINHQVTKTLVDKYGSGTVFTIEDLTNVRFATEKVSKYHRYEQVSWAFYQFEQFLTYKAELKGSTVVKVDAHYTSQRCPKCGIVDKQARNHAKHEYHCEHCGYTSNDDRIGAINIQLLGTNWVTDKPITFQQVISNQE</sequence>
<evidence type="ECO:0000313" key="9">
    <source>
        <dbReference type="Proteomes" id="UP000202993"/>
    </source>
</evidence>
<dbReference type="OrthoDB" id="41249at10239"/>
<dbReference type="InterPro" id="IPR051399">
    <property type="entry name" value="RNA-guided_DNA_endo/Transpos"/>
</dbReference>
<evidence type="ECO:0000256" key="1">
    <source>
        <dbReference type="ARBA" id="ARBA00008761"/>
    </source>
</evidence>
<comment type="similarity">
    <text evidence="2">In the N-terminal section; belongs to the transposase 2 family.</text>
</comment>
<gene>
    <name evidence="8" type="ORF">iLP1308_29</name>
</gene>
<evidence type="ECO:0000256" key="4">
    <source>
        <dbReference type="ARBA" id="ARBA00023125"/>
    </source>
</evidence>
<feature type="domain" description="Cas12f1-like TNB" evidence="7">
    <location>
        <begin position="312"/>
        <end position="379"/>
    </location>
</feature>
<feature type="domain" description="Probable transposase IS891/IS1136/IS1341" evidence="6">
    <location>
        <begin position="191"/>
        <end position="283"/>
    </location>
</feature>
<dbReference type="GO" id="GO:0046872">
    <property type="term" value="F:metal ion binding"/>
    <property type="evidence" value="ECO:0007669"/>
    <property type="project" value="UniProtKB-KW"/>
</dbReference>